<keyword evidence="5 6" id="KW-0472">Membrane</keyword>
<keyword evidence="3 6" id="KW-0812">Transmembrane</keyword>
<evidence type="ECO:0000313" key="9">
    <source>
        <dbReference type="Proteomes" id="UP001151752"/>
    </source>
</evidence>
<dbReference type="GO" id="GO:0022857">
    <property type="term" value="F:transmembrane transporter activity"/>
    <property type="evidence" value="ECO:0007669"/>
    <property type="project" value="InterPro"/>
</dbReference>
<comment type="subcellular location">
    <subcellularLocation>
        <location evidence="1 6">Membrane</location>
        <topology evidence="1 6">Multi-pass membrane protein</topology>
    </subcellularLocation>
</comment>
<keyword evidence="9" id="KW-1185">Reference proteome</keyword>
<dbReference type="Proteomes" id="UP001151752">
    <property type="component" value="Chromosome 3"/>
</dbReference>
<feature type="transmembrane region" description="Helical" evidence="6">
    <location>
        <begin position="248"/>
        <end position="268"/>
    </location>
</feature>
<evidence type="ECO:0000259" key="7">
    <source>
        <dbReference type="Pfam" id="PF00892"/>
    </source>
</evidence>
<reference evidence="8" key="2">
    <citation type="journal article" date="2023" name="Int. J. Mol. Sci.">
        <title>De Novo Assembly and Annotation of 11 Diverse Shrub Willow (Salix) Genomes Reveals Novel Gene Organization in Sex-Linked Regions.</title>
        <authorList>
            <person name="Hyden B."/>
            <person name="Feng K."/>
            <person name="Yates T.B."/>
            <person name="Jawdy S."/>
            <person name="Cereghino C."/>
            <person name="Smart L.B."/>
            <person name="Muchero W."/>
        </authorList>
    </citation>
    <scope>NUCLEOTIDE SEQUENCE</scope>
    <source>
        <tissue evidence="8">Shoot tip</tissue>
    </source>
</reference>
<dbReference type="SUPFAM" id="SSF103481">
    <property type="entry name" value="Multidrug resistance efflux transporter EmrE"/>
    <property type="match status" value="1"/>
</dbReference>
<evidence type="ECO:0000256" key="6">
    <source>
        <dbReference type="RuleBase" id="RU363077"/>
    </source>
</evidence>
<evidence type="ECO:0000313" key="8">
    <source>
        <dbReference type="EMBL" id="KAJ6696010.1"/>
    </source>
</evidence>
<evidence type="ECO:0000256" key="3">
    <source>
        <dbReference type="ARBA" id="ARBA00022692"/>
    </source>
</evidence>
<feature type="transmembrane region" description="Helical" evidence="6">
    <location>
        <begin position="172"/>
        <end position="190"/>
    </location>
</feature>
<reference evidence="8" key="1">
    <citation type="submission" date="2022-11" db="EMBL/GenBank/DDBJ databases">
        <authorList>
            <person name="Hyden B.L."/>
            <person name="Feng K."/>
            <person name="Yates T."/>
            <person name="Jawdy S."/>
            <person name="Smart L.B."/>
            <person name="Muchero W."/>
        </authorList>
    </citation>
    <scope>NUCLEOTIDE SEQUENCE</scope>
    <source>
        <tissue evidence="8">Shoot tip</tissue>
    </source>
</reference>
<name>A0A9Q0PX35_9ROSI</name>
<comment type="similarity">
    <text evidence="2 6">Belongs to the drug/metabolite transporter (DMT) superfamily. Plant drug/metabolite exporter (P-DME) (TC 2.A.7.4) family.</text>
</comment>
<feature type="transmembrane region" description="Helical" evidence="6">
    <location>
        <begin position="74"/>
        <end position="97"/>
    </location>
</feature>
<gene>
    <name evidence="8" type="ORF">OIU74_015005</name>
</gene>
<evidence type="ECO:0000256" key="2">
    <source>
        <dbReference type="ARBA" id="ARBA00007635"/>
    </source>
</evidence>
<feature type="transmembrane region" description="Helical" evidence="6">
    <location>
        <begin position="141"/>
        <end position="160"/>
    </location>
</feature>
<organism evidence="8 9">
    <name type="scientific">Salix koriyanagi</name>
    <dbReference type="NCBI Taxonomy" id="2511006"/>
    <lineage>
        <taxon>Eukaryota</taxon>
        <taxon>Viridiplantae</taxon>
        <taxon>Streptophyta</taxon>
        <taxon>Embryophyta</taxon>
        <taxon>Tracheophyta</taxon>
        <taxon>Spermatophyta</taxon>
        <taxon>Magnoliopsida</taxon>
        <taxon>eudicotyledons</taxon>
        <taxon>Gunneridae</taxon>
        <taxon>Pentapetalae</taxon>
        <taxon>rosids</taxon>
        <taxon>fabids</taxon>
        <taxon>Malpighiales</taxon>
        <taxon>Salicaceae</taxon>
        <taxon>Saliceae</taxon>
        <taxon>Salix</taxon>
    </lineage>
</organism>
<evidence type="ECO:0000256" key="1">
    <source>
        <dbReference type="ARBA" id="ARBA00004141"/>
    </source>
</evidence>
<dbReference type="Pfam" id="PF00892">
    <property type="entry name" value="EamA"/>
    <property type="match status" value="1"/>
</dbReference>
<dbReference type="PANTHER" id="PTHR31218">
    <property type="entry name" value="WAT1-RELATED PROTEIN"/>
    <property type="match status" value="1"/>
</dbReference>
<dbReference type="InterPro" id="IPR030184">
    <property type="entry name" value="WAT1-related"/>
</dbReference>
<sequence>MLIPKLASFVLHMRGNCERDIDFAVRIDISKWPGTGRTQTVEDLVIVVGLVMVQFVYAGNSVLLSYLMSIGLNPLTIVIFSTSATFLILSPIAVHFERSKWPKEFRLKLLIQMVLISFGGVTLFQSLYLKGIKLTSPAMATAMPNLAPGLIFIIAWTFRLEKVKLSCVYSKVKIVGTILCVVGALVMSLMSSTESAKESKSSKSIPPGDIGFDTNRIIGCLYLISAVFVLSINVVLQATTLSDFPAPISLCAITSLIGVIITAIVELVQSHKVDVGWPLMRLGTLICYSVLGGAVGGACVSFNGWAMKKRGPVLVAVFNPIGTVISVAFFCYHLRRQIQPCKLCWDVPHVHWSVLGAVGQRERRFPRWRSPGK</sequence>
<dbReference type="InterPro" id="IPR037185">
    <property type="entry name" value="EmrE-like"/>
</dbReference>
<dbReference type="InterPro" id="IPR000620">
    <property type="entry name" value="EamA_dom"/>
</dbReference>
<feature type="transmembrane region" description="Helical" evidence="6">
    <location>
        <begin position="313"/>
        <end position="335"/>
    </location>
</feature>
<feature type="transmembrane region" description="Helical" evidence="6">
    <location>
        <begin position="44"/>
        <end position="68"/>
    </location>
</feature>
<feature type="transmembrane region" description="Helical" evidence="6">
    <location>
        <begin position="216"/>
        <end position="236"/>
    </location>
</feature>
<evidence type="ECO:0000256" key="4">
    <source>
        <dbReference type="ARBA" id="ARBA00022989"/>
    </source>
</evidence>
<keyword evidence="4 6" id="KW-1133">Transmembrane helix</keyword>
<dbReference type="EMBL" id="JAPFFM010000017">
    <property type="protein sequence ID" value="KAJ6696010.1"/>
    <property type="molecule type" value="Genomic_DNA"/>
</dbReference>
<comment type="caution">
    <text evidence="8">The sequence shown here is derived from an EMBL/GenBank/DDBJ whole genome shotgun (WGS) entry which is preliminary data.</text>
</comment>
<protein>
    <recommendedName>
        <fullName evidence="6">WAT1-related protein</fullName>
    </recommendedName>
</protein>
<dbReference type="GO" id="GO:0016020">
    <property type="term" value="C:membrane"/>
    <property type="evidence" value="ECO:0007669"/>
    <property type="project" value="UniProtKB-SubCell"/>
</dbReference>
<proteinExistence type="inferred from homology"/>
<feature type="transmembrane region" description="Helical" evidence="6">
    <location>
        <begin position="109"/>
        <end position="129"/>
    </location>
</feature>
<feature type="transmembrane region" description="Helical" evidence="6">
    <location>
        <begin position="280"/>
        <end position="306"/>
    </location>
</feature>
<dbReference type="AlphaFoldDB" id="A0A9Q0PX35"/>
<feature type="domain" description="EamA" evidence="7">
    <location>
        <begin position="49"/>
        <end position="188"/>
    </location>
</feature>
<evidence type="ECO:0000256" key="5">
    <source>
        <dbReference type="ARBA" id="ARBA00023136"/>
    </source>
</evidence>
<accession>A0A9Q0PX35</accession>